<keyword evidence="3" id="KW-1185">Reference proteome</keyword>
<dbReference type="Proteomes" id="UP001355207">
    <property type="component" value="Chromosome 1"/>
</dbReference>
<name>A0AAX4JKH8_9TREE</name>
<dbReference type="GeneID" id="91090919"/>
<feature type="region of interest" description="Disordered" evidence="1">
    <location>
        <begin position="1"/>
        <end position="44"/>
    </location>
</feature>
<evidence type="ECO:0000313" key="2">
    <source>
        <dbReference type="EMBL" id="WWC85384.1"/>
    </source>
</evidence>
<gene>
    <name evidence="2" type="ORF">L201_000247</name>
</gene>
<organism evidence="2 3">
    <name type="scientific">Kwoniella dendrophila CBS 6074</name>
    <dbReference type="NCBI Taxonomy" id="1295534"/>
    <lineage>
        <taxon>Eukaryota</taxon>
        <taxon>Fungi</taxon>
        <taxon>Dikarya</taxon>
        <taxon>Basidiomycota</taxon>
        <taxon>Agaricomycotina</taxon>
        <taxon>Tremellomycetes</taxon>
        <taxon>Tremellales</taxon>
        <taxon>Cryptococcaceae</taxon>
        <taxon>Kwoniella</taxon>
    </lineage>
</organism>
<sequence length="264" mass="30385">MDKRYSPQQLPPLPEYLEPSTHNHSLQGNFTLSVPDNNASSKRITRSTSNFSGMWEYSAYVGNSIRGSDMFDYKNDQEVPDRFLNSQEDNYATVPQPKRMSFFGTPTEKSQEMISNLEPSHFVPIPQHPQQSIYDPNLNNFPSTPYNPISHHTPPSINNPIGNDNEQDRLTKAWYEKPLWDNRTSSYPYAPGQGQHENRIRDPISILLPPRYNNPIYQDYDFLRGPDVPPNGRKSRIRKSTKSVRWEDENCGTNVVNNSVARVL</sequence>
<dbReference type="RefSeq" id="XP_066072147.1">
    <property type="nucleotide sequence ID" value="XM_066216050.1"/>
</dbReference>
<proteinExistence type="predicted"/>
<feature type="compositionally biased region" description="Polar residues" evidence="1">
    <location>
        <begin position="22"/>
        <end position="44"/>
    </location>
</feature>
<evidence type="ECO:0000256" key="1">
    <source>
        <dbReference type="SAM" id="MobiDB-lite"/>
    </source>
</evidence>
<evidence type="ECO:0000313" key="3">
    <source>
        <dbReference type="Proteomes" id="UP001355207"/>
    </source>
</evidence>
<dbReference type="AlphaFoldDB" id="A0AAX4JKH8"/>
<dbReference type="EMBL" id="CP144098">
    <property type="protein sequence ID" value="WWC85384.1"/>
    <property type="molecule type" value="Genomic_DNA"/>
</dbReference>
<accession>A0AAX4JKH8</accession>
<protein>
    <submittedName>
        <fullName evidence="2">Uncharacterized protein</fullName>
    </submittedName>
</protein>
<reference evidence="2 3" key="1">
    <citation type="submission" date="2024-01" db="EMBL/GenBank/DDBJ databases">
        <title>Comparative genomics of Cryptococcus and Kwoniella reveals pathogenesis evolution and contrasting modes of karyotype evolution via chromosome fusion or intercentromeric recombination.</title>
        <authorList>
            <person name="Coelho M.A."/>
            <person name="David-Palma M."/>
            <person name="Shea T."/>
            <person name="Bowers K."/>
            <person name="McGinley-Smith S."/>
            <person name="Mohammad A.W."/>
            <person name="Gnirke A."/>
            <person name="Yurkov A.M."/>
            <person name="Nowrousian M."/>
            <person name="Sun S."/>
            <person name="Cuomo C.A."/>
            <person name="Heitman J."/>
        </authorList>
    </citation>
    <scope>NUCLEOTIDE SEQUENCE [LARGE SCALE GENOMIC DNA]</scope>
    <source>
        <strain evidence="2 3">CBS 6074</strain>
    </source>
</reference>